<dbReference type="Proteomes" id="UP001061999">
    <property type="component" value="Unassembled WGS sequence"/>
</dbReference>
<feature type="domain" description="tRNA synthetases class I catalytic" evidence="6">
    <location>
        <begin position="1"/>
        <end position="70"/>
    </location>
</feature>
<keyword evidence="8" id="KW-1185">Reference proteome</keyword>
<comment type="similarity">
    <text evidence="1">Belongs to the class-I aminoacyl-tRNA synthetase family.</text>
</comment>
<gene>
    <name evidence="7" type="ORF">OC610_29480</name>
</gene>
<protein>
    <submittedName>
        <fullName evidence="7">Cysteine--tRNA ligase</fullName>
    </submittedName>
</protein>
<evidence type="ECO:0000313" key="8">
    <source>
        <dbReference type="Proteomes" id="UP001061999"/>
    </source>
</evidence>
<evidence type="ECO:0000313" key="7">
    <source>
        <dbReference type="EMBL" id="MCW1248587.1"/>
    </source>
</evidence>
<evidence type="ECO:0000256" key="2">
    <source>
        <dbReference type="ARBA" id="ARBA00011245"/>
    </source>
</evidence>
<keyword evidence="5" id="KW-0067">ATP-binding</keyword>
<evidence type="ECO:0000256" key="4">
    <source>
        <dbReference type="ARBA" id="ARBA00022741"/>
    </source>
</evidence>
<evidence type="ECO:0000256" key="3">
    <source>
        <dbReference type="ARBA" id="ARBA00022598"/>
    </source>
</evidence>
<dbReference type="Pfam" id="PF01406">
    <property type="entry name" value="tRNA-synt_1e"/>
    <property type="match status" value="1"/>
</dbReference>
<organism evidence="7 8">
    <name type="scientific">Pseudomonas agronomica</name>
    <dbReference type="NCBI Taxonomy" id="2979328"/>
    <lineage>
        <taxon>Bacteria</taxon>
        <taxon>Pseudomonadati</taxon>
        <taxon>Pseudomonadota</taxon>
        <taxon>Gammaproteobacteria</taxon>
        <taxon>Pseudomonadales</taxon>
        <taxon>Pseudomonadaceae</taxon>
        <taxon>Pseudomonas</taxon>
    </lineage>
</organism>
<comment type="subunit">
    <text evidence="2">Monomer.</text>
</comment>
<evidence type="ECO:0000256" key="1">
    <source>
        <dbReference type="ARBA" id="ARBA00005594"/>
    </source>
</evidence>
<evidence type="ECO:0000259" key="6">
    <source>
        <dbReference type="Pfam" id="PF01406"/>
    </source>
</evidence>
<comment type="caution">
    <text evidence="7">The sequence shown here is derived from an EMBL/GenBank/DDBJ whole genome shotgun (WGS) entry which is preliminary data.</text>
</comment>
<feature type="non-terminal residue" evidence="7">
    <location>
        <position position="70"/>
    </location>
</feature>
<keyword evidence="3 7" id="KW-0436">Ligase</keyword>
<dbReference type="EMBL" id="JAOSHO010001183">
    <property type="protein sequence ID" value="MCW1248587.1"/>
    <property type="molecule type" value="Genomic_DNA"/>
</dbReference>
<proteinExistence type="inferred from homology"/>
<keyword evidence="4" id="KW-0547">Nucleotide-binding</keyword>
<dbReference type="InterPro" id="IPR014729">
    <property type="entry name" value="Rossmann-like_a/b/a_fold"/>
</dbReference>
<accession>A0ABT3FHM9</accession>
<dbReference type="InterPro" id="IPR032678">
    <property type="entry name" value="tRNA-synt_1_cat_dom"/>
</dbReference>
<reference evidence="7" key="1">
    <citation type="submission" date="2022-07" db="EMBL/GenBank/DDBJ databases">
        <title>Pseudomonas agronomica sp. nov.: a novel bacterium with biotechnological application in the synthesis of biofertilizers from valorized agricultural residues.</title>
        <authorList>
            <person name="Robas M."/>
            <person name="Fernandez V.M."/>
            <person name="Luna L."/>
            <person name="Provanza A."/>
            <person name="Jimenez P.A."/>
        </authorList>
    </citation>
    <scope>NUCLEOTIDE SEQUENCE</scope>
    <source>
        <strain evidence="7">SAICEU22T</strain>
    </source>
</reference>
<dbReference type="PANTHER" id="PTHR10890">
    <property type="entry name" value="CYSTEINYL-TRNA SYNTHETASE"/>
    <property type="match status" value="1"/>
</dbReference>
<dbReference type="PANTHER" id="PTHR10890:SF3">
    <property type="entry name" value="CYSTEINE--TRNA LIGASE, CYTOPLASMIC"/>
    <property type="match status" value="1"/>
</dbReference>
<name>A0ABT3FHM9_9PSED</name>
<feature type="non-terminal residue" evidence="7">
    <location>
        <position position="1"/>
    </location>
</feature>
<evidence type="ECO:0000256" key="5">
    <source>
        <dbReference type="ARBA" id="ARBA00022840"/>
    </source>
</evidence>
<dbReference type="Gene3D" id="3.40.50.620">
    <property type="entry name" value="HUPs"/>
    <property type="match status" value="1"/>
</dbReference>
<dbReference type="GO" id="GO:0016874">
    <property type="term" value="F:ligase activity"/>
    <property type="evidence" value="ECO:0007669"/>
    <property type="project" value="UniProtKB-KW"/>
</dbReference>
<dbReference type="SUPFAM" id="SSF52374">
    <property type="entry name" value="Nucleotidylyl transferase"/>
    <property type="match status" value="1"/>
</dbReference>
<dbReference type="InterPro" id="IPR024909">
    <property type="entry name" value="Cys-tRNA/MSH_ligase"/>
</dbReference>
<sequence length="70" mass="7954">IKAMHEDEARLNIQKPDLEPRATDHIPGMLAMIQTLIDKGYAYAPGNGDVYYRVAKFMGYGKLSRKKIED</sequence>